<gene>
    <name evidence="3" type="ORF">ONB1V03_LOCUS10091</name>
</gene>
<organism evidence="3">
    <name type="scientific">Oppiella nova</name>
    <dbReference type="NCBI Taxonomy" id="334625"/>
    <lineage>
        <taxon>Eukaryota</taxon>
        <taxon>Metazoa</taxon>
        <taxon>Ecdysozoa</taxon>
        <taxon>Arthropoda</taxon>
        <taxon>Chelicerata</taxon>
        <taxon>Arachnida</taxon>
        <taxon>Acari</taxon>
        <taxon>Acariformes</taxon>
        <taxon>Sarcoptiformes</taxon>
        <taxon>Oribatida</taxon>
        <taxon>Brachypylina</taxon>
        <taxon>Oppioidea</taxon>
        <taxon>Oppiidae</taxon>
        <taxon>Oppiella</taxon>
    </lineage>
</organism>
<feature type="compositionally biased region" description="Acidic residues" evidence="2">
    <location>
        <begin position="251"/>
        <end position="265"/>
    </location>
</feature>
<feature type="region of interest" description="Disordered" evidence="2">
    <location>
        <begin position="195"/>
        <end position="265"/>
    </location>
</feature>
<name>A0A7R9M4J0_9ACAR</name>
<evidence type="ECO:0008006" key="5">
    <source>
        <dbReference type="Google" id="ProtNLM"/>
    </source>
</evidence>
<protein>
    <recommendedName>
        <fullName evidence="5">SH3 domain-binding glutamic acid-rich-like protein</fullName>
    </recommendedName>
</protein>
<dbReference type="Proteomes" id="UP000728032">
    <property type="component" value="Unassembled WGS sequence"/>
</dbReference>
<reference evidence="3" key="1">
    <citation type="submission" date="2020-11" db="EMBL/GenBank/DDBJ databases">
        <authorList>
            <person name="Tran Van P."/>
        </authorList>
    </citation>
    <scope>NUCLEOTIDE SEQUENCE</scope>
</reference>
<dbReference type="Pfam" id="PF04908">
    <property type="entry name" value="SH3BGR"/>
    <property type="match status" value="1"/>
</dbReference>
<evidence type="ECO:0000256" key="2">
    <source>
        <dbReference type="SAM" id="MobiDB-lite"/>
    </source>
</evidence>
<dbReference type="AlphaFoldDB" id="A0A7R9M4J0"/>
<evidence type="ECO:0000313" key="4">
    <source>
        <dbReference type="Proteomes" id="UP000728032"/>
    </source>
</evidence>
<dbReference type="EMBL" id="CAJPVJ010006666">
    <property type="protein sequence ID" value="CAG2170624.1"/>
    <property type="molecule type" value="Genomic_DNA"/>
</dbReference>
<dbReference type="InterPro" id="IPR006993">
    <property type="entry name" value="Glut_rich_SH3-bd"/>
</dbReference>
<accession>A0A7R9M4J0</accession>
<dbReference type="PANTHER" id="PTHR12232:SF15">
    <property type="entry name" value="SH3 DOMAIN-BINDING GLUTAMIC ACID-RICH PROTEIN HOMOLOG"/>
    <property type="match status" value="1"/>
</dbReference>
<dbReference type="GO" id="GO:0005737">
    <property type="term" value="C:cytoplasm"/>
    <property type="evidence" value="ECO:0007669"/>
    <property type="project" value="TreeGrafter"/>
</dbReference>
<dbReference type="InterPro" id="IPR051033">
    <property type="entry name" value="SH3BGR"/>
</dbReference>
<comment type="similarity">
    <text evidence="1">Belongs to the SH3BGR family.</text>
</comment>
<evidence type="ECO:0000313" key="3">
    <source>
        <dbReference type="EMBL" id="CAD7653437.1"/>
    </source>
</evidence>
<feature type="region of interest" description="Disordered" evidence="2">
    <location>
        <begin position="105"/>
        <end position="140"/>
    </location>
</feature>
<dbReference type="OrthoDB" id="9932926at2759"/>
<dbReference type="EMBL" id="OC921491">
    <property type="protein sequence ID" value="CAD7653437.1"/>
    <property type="molecule type" value="Genomic_DNA"/>
</dbReference>
<keyword evidence="4" id="KW-1185">Reference proteome</keyword>
<sequence>MVVKVLISGISASKEIKKYQQRAQMLLDSLRIAYEAIDITEPGHEVEKDLMRNVCKKRNNNTIALPPQFFNDDRYCGDYEDFSTASDDDTVLSFLGLEEDITIENGDASPGAAGGMTPSDDNDSHSIANGERKESPNDVVMDEEVVSEVTTVEEVLTLDGKVVDIPADKIFEIKGKKLDLNEMLFTKTQKVDEMHSVVRRESDTNDTNDTNESMETSGDNEPIPDGNETQESPVVRSDSVDDVKNGSDSNESVDSDEDSVDEEEN</sequence>
<proteinExistence type="inferred from homology"/>
<dbReference type="Gene3D" id="3.40.30.10">
    <property type="entry name" value="Glutaredoxin"/>
    <property type="match status" value="1"/>
</dbReference>
<feature type="compositionally biased region" description="Polar residues" evidence="2">
    <location>
        <begin position="205"/>
        <end position="219"/>
    </location>
</feature>
<evidence type="ECO:0000256" key="1">
    <source>
        <dbReference type="ARBA" id="ARBA00007764"/>
    </source>
</evidence>
<dbReference type="SUPFAM" id="SSF52833">
    <property type="entry name" value="Thioredoxin-like"/>
    <property type="match status" value="1"/>
</dbReference>
<dbReference type="InterPro" id="IPR036249">
    <property type="entry name" value="Thioredoxin-like_sf"/>
</dbReference>
<dbReference type="PANTHER" id="PTHR12232">
    <property type="entry name" value="SH3 DOMAIN-BINDING GLUTAMIC ACID-RICH-LIKE PROTEIN"/>
    <property type="match status" value="1"/>
</dbReference>